<sequence>MEYLFSYGTLQLKSVQIANFGRELKGAADKLPGYVVEQVEITDPRVLAESGQKYHPILKYTGNSRDQVAGTVFEVTTHDLEKADAYEVDDYKRVAESLLSGKRCWVYVSVA</sequence>
<evidence type="ECO:0000313" key="2">
    <source>
        <dbReference type="EMBL" id="MBE8717149.1"/>
    </source>
</evidence>
<comment type="caution">
    <text evidence="2">The sequence shown here is derived from an EMBL/GenBank/DDBJ whole genome shotgun (WGS) entry which is preliminary data.</text>
</comment>
<dbReference type="Pfam" id="PF06094">
    <property type="entry name" value="GGACT"/>
    <property type="match status" value="1"/>
</dbReference>
<accession>A0A928YTL6</accession>
<dbReference type="RefSeq" id="WP_193908770.1">
    <property type="nucleotide sequence ID" value="NZ_PRDL01000001.1"/>
</dbReference>
<reference evidence="2" key="1">
    <citation type="submission" date="2018-07" db="EMBL/GenBank/DDBJ databases">
        <title>Genome assembly of strain Ka43.</title>
        <authorList>
            <person name="Kukolya J."/>
            <person name="Nagy I."/>
            <person name="Horvath B."/>
            <person name="Toth A."/>
        </authorList>
    </citation>
    <scope>NUCLEOTIDE SEQUENCE</scope>
    <source>
        <strain evidence="2">KB43</strain>
    </source>
</reference>
<proteinExistence type="predicted"/>
<dbReference type="EMBL" id="PRDL01000001">
    <property type="protein sequence ID" value="MBE8717149.1"/>
    <property type="molecule type" value="Genomic_DNA"/>
</dbReference>
<evidence type="ECO:0000313" key="3">
    <source>
        <dbReference type="Proteomes" id="UP000652567"/>
    </source>
</evidence>
<keyword evidence="3" id="KW-1185">Reference proteome</keyword>
<dbReference type="Gene3D" id="3.10.490.10">
    <property type="entry name" value="Gamma-glutamyl cyclotransferase-like"/>
    <property type="match status" value="1"/>
</dbReference>
<dbReference type="Proteomes" id="UP000652567">
    <property type="component" value="Unassembled WGS sequence"/>
</dbReference>
<dbReference type="AlphaFoldDB" id="A0A928YTL6"/>
<organism evidence="2 3">
    <name type="scientific">Cellvibrio polysaccharolyticus</name>
    <dbReference type="NCBI Taxonomy" id="2082724"/>
    <lineage>
        <taxon>Bacteria</taxon>
        <taxon>Pseudomonadati</taxon>
        <taxon>Pseudomonadota</taxon>
        <taxon>Gammaproteobacteria</taxon>
        <taxon>Cellvibrionales</taxon>
        <taxon>Cellvibrionaceae</taxon>
        <taxon>Cellvibrio</taxon>
    </lineage>
</organism>
<name>A0A928YTL6_9GAMM</name>
<protein>
    <submittedName>
        <fullName evidence="2">Gamma-glutamylcyclotransferase</fullName>
    </submittedName>
</protein>
<feature type="domain" description="Gamma-glutamylcyclotransferase AIG2-like" evidence="1">
    <location>
        <begin position="4"/>
        <end position="108"/>
    </location>
</feature>
<dbReference type="InterPro" id="IPR036568">
    <property type="entry name" value="GGCT-like_sf"/>
</dbReference>
<dbReference type="SUPFAM" id="SSF110857">
    <property type="entry name" value="Gamma-glutamyl cyclotransferase-like"/>
    <property type="match status" value="1"/>
</dbReference>
<dbReference type="CDD" id="cd06661">
    <property type="entry name" value="GGCT_like"/>
    <property type="match status" value="1"/>
</dbReference>
<gene>
    <name evidence="2" type="ORF">C4F51_08105</name>
</gene>
<dbReference type="InterPro" id="IPR009288">
    <property type="entry name" value="AIG2-like_dom"/>
</dbReference>
<dbReference type="InterPro" id="IPR013024">
    <property type="entry name" value="GGCT-like"/>
</dbReference>
<evidence type="ECO:0000259" key="1">
    <source>
        <dbReference type="Pfam" id="PF06094"/>
    </source>
</evidence>